<comment type="caution">
    <text evidence="1">The sequence shown here is derived from an EMBL/GenBank/DDBJ whole genome shotgun (WGS) entry which is preliminary data.</text>
</comment>
<dbReference type="AlphaFoldDB" id="A0A370GWG6"/>
<dbReference type="Pfam" id="PF14149">
    <property type="entry name" value="YhfH"/>
    <property type="match status" value="1"/>
</dbReference>
<protein>
    <submittedName>
        <fullName evidence="1">YhfH-like protein</fullName>
    </submittedName>
</protein>
<accession>A0A370GWG6</accession>
<reference evidence="1 2" key="1">
    <citation type="submission" date="2018-07" db="EMBL/GenBank/DDBJ databases">
        <title>Genomic Encyclopedia of Type Strains, Phase IV (KMG-IV): sequencing the most valuable type-strain genomes for metagenomic binning, comparative biology and taxonomic classification.</title>
        <authorList>
            <person name="Goeker M."/>
        </authorList>
    </citation>
    <scope>NUCLEOTIDE SEQUENCE [LARGE SCALE GENOMIC DNA]</scope>
    <source>
        <strain evidence="1 2">DSM 25281</strain>
    </source>
</reference>
<evidence type="ECO:0000313" key="2">
    <source>
        <dbReference type="Proteomes" id="UP000255326"/>
    </source>
</evidence>
<dbReference type="EMBL" id="QQAY01000001">
    <property type="protein sequence ID" value="RDI47849.1"/>
    <property type="molecule type" value="Genomic_DNA"/>
</dbReference>
<gene>
    <name evidence="1" type="ORF">DFR59_101514</name>
</gene>
<evidence type="ECO:0000313" key="1">
    <source>
        <dbReference type="EMBL" id="RDI47849.1"/>
    </source>
</evidence>
<keyword evidence="2" id="KW-1185">Reference proteome</keyword>
<proteinExistence type="predicted"/>
<organism evidence="1 2">
    <name type="scientific">Falsibacillus pallidus</name>
    <dbReference type="NCBI Taxonomy" id="493781"/>
    <lineage>
        <taxon>Bacteria</taxon>
        <taxon>Bacillati</taxon>
        <taxon>Bacillota</taxon>
        <taxon>Bacilli</taxon>
        <taxon>Bacillales</taxon>
        <taxon>Bacillaceae</taxon>
        <taxon>Falsibacillus</taxon>
    </lineage>
</organism>
<dbReference type="InterPro" id="IPR025432">
    <property type="entry name" value="YhfH-like"/>
</dbReference>
<sequence>MKMLHNVLEFFKNLPAKNCSECGQQMDEQHECYGNKCDKCMGISEL</sequence>
<dbReference type="Proteomes" id="UP000255326">
    <property type="component" value="Unassembled WGS sequence"/>
</dbReference>
<name>A0A370GWG6_9BACI</name>